<feature type="transmembrane region" description="Helical" evidence="8">
    <location>
        <begin position="45"/>
        <end position="67"/>
    </location>
</feature>
<evidence type="ECO:0000256" key="3">
    <source>
        <dbReference type="ARBA" id="ARBA00004856"/>
    </source>
</evidence>
<comment type="pathway">
    <text evidence="3">One-carbon metabolism; methylamine degradation.</text>
</comment>
<evidence type="ECO:0000313" key="11">
    <source>
        <dbReference type="Proteomes" id="UP001234798"/>
    </source>
</evidence>
<accession>A0ABY9LX90</accession>
<reference evidence="10 11" key="1">
    <citation type="submission" date="2023-08" db="EMBL/GenBank/DDBJ databases">
        <title>Achromobacter seleniivolatilans sp. nov., isolated from seleniferous soil.</title>
        <authorList>
            <person name="Zhang S."/>
            <person name="Li K."/>
            <person name="Peng J."/>
            <person name="Zhao Q."/>
            <person name="Wang H."/>
            <person name="Guo Y."/>
        </authorList>
    </citation>
    <scope>NUCLEOTIDE SEQUENCE [LARGE SCALE GENOMIC DNA]</scope>
    <source>
        <strain evidence="10 11">R39</strain>
    </source>
</reference>
<protein>
    <recommendedName>
        <fullName evidence="4">Methylamine utilization protein MauE</fullName>
    </recommendedName>
</protein>
<gene>
    <name evidence="10" type="ORF">RAS12_16890</name>
</gene>
<dbReference type="Proteomes" id="UP001234798">
    <property type="component" value="Chromosome"/>
</dbReference>
<evidence type="ECO:0000256" key="4">
    <source>
        <dbReference type="ARBA" id="ARBA00019078"/>
    </source>
</evidence>
<dbReference type="Pfam" id="PF07291">
    <property type="entry name" value="MauE"/>
    <property type="match status" value="1"/>
</dbReference>
<proteinExistence type="predicted"/>
<keyword evidence="7 8" id="KW-0472">Membrane</keyword>
<organism evidence="10 11">
    <name type="scientific">Achromobacter seleniivolatilans</name>
    <dbReference type="NCBI Taxonomy" id="3047478"/>
    <lineage>
        <taxon>Bacteria</taxon>
        <taxon>Pseudomonadati</taxon>
        <taxon>Pseudomonadota</taxon>
        <taxon>Betaproteobacteria</taxon>
        <taxon>Burkholderiales</taxon>
        <taxon>Alcaligenaceae</taxon>
        <taxon>Achromobacter</taxon>
    </lineage>
</organism>
<comment type="subcellular location">
    <subcellularLocation>
        <location evidence="2">Membrane</location>
        <topology evidence="2">Multi-pass membrane protein</topology>
    </subcellularLocation>
</comment>
<dbReference type="RefSeq" id="WP_306937330.1">
    <property type="nucleotide sequence ID" value="NZ_CP132976.1"/>
</dbReference>
<evidence type="ECO:0000256" key="6">
    <source>
        <dbReference type="ARBA" id="ARBA00022989"/>
    </source>
</evidence>
<evidence type="ECO:0000256" key="1">
    <source>
        <dbReference type="ARBA" id="ARBA00003475"/>
    </source>
</evidence>
<dbReference type="InterPro" id="IPR009908">
    <property type="entry name" value="Methylamine_util_MauE"/>
</dbReference>
<feature type="transmembrane region" description="Helical" evidence="8">
    <location>
        <begin position="115"/>
        <end position="133"/>
    </location>
</feature>
<dbReference type="EMBL" id="CP132976">
    <property type="protein sequence ID" value="WMD18317.1"/>
    <property type="molecule type" value="Genomic_DNA"/>
</dbReference>
<feature type="transmembrane region" description="Helical" evidence="8">
    <location>
        <begin position="6"/>
        <end position="24"/>
    </location>
</feature>
<feature type="transmembrane region" description="Helical" evidence="8">
    <location>
        <begin position="73"/>
        <end position="94"/>
    </location>
</feature>
<evidence type="ECO:0000256" key="8">
    <source>
        <dbReference type="SAM" id="Phobius"/>
    </source>
</evidence>
<comment type="function">
    <text evidence="1">May be specifically involved in the processing, transport, and/or maturation of the MADH beta-subunit.</text>
</comment>
<evidence type="ECO:0000256" key="7">
    <source>
        <dbReference type="ARBA" id="ARBA00023136"/>
    </source>
</evidence>
<evidence type="ECO:0000313" key="10">
    <source>
        <dbReference type="EMBL" id="WMD18317.1"/>
    </source>
</evidence>
<name>A0ABY9LX90_9BURK</name>
<keyword evidence="11" id="KW-1185">Reference proteome</keyword>
<evidence type="ECO:0000259" key="9">
    <source>
        <dbReference type="Pfam" id="PF07291"/>
    </source>
</evidence>
<keyword evidence="6 8" id="KW-1133">Transmembrane helix</keyword>
<feature type="domain" description="Methylamine utilisation protein MauE" evidence="9">
    <location>
        <begin position="6"/>
        <end position="132"/>
    </location>
</feature>
<evidence type="ECO:0000256" key="2">
    <source>
        <dbReference type="ARBA" id="ARBA00004141"/>
    </source>
</evidence>
<evidence type="ECO:0000256" key="5">
    <source>
        <dbReference type="ARBA" id="ARBA00022692"/>
    </source>
</evidence>
<keyword evidence="5 8" id="KW-0812">Transmembrane</keyword>
<sequence>MIDPIFQYASAFLLALVTGSAAASKAGQRDILEGVIANYRVLPSILVRPTAYVLPIVECAICLALLFPMSRHVAAAAALVLIGIFTIAIGVNLIRGRTWVDCGCFSSTLRQPISWGVVARNAFFMIAATLPLVSSNERAVALGDIAAAAVIAMALFVLSLAFSLIAPGRPDRDRKKSHAFETVLRAR</sequence>
<feature type="transmembrane region" description="Helical" evidence="8">
    <location>
        <begin position="145"/>
        <end position="166"/>
    </location>
</feature>